<dbReference type="Proteomes" id="UP001633002">
    <property type="component" value="Unassembled WGS sequence"/>
</dbReference>
<organism evidence="2 3">
    <name type="scientific">Riccia sorocarpa</name>
    <dbReference type="NCBI Taxonomy" id="122646"/>
    <lineage>
        <taxon>Eukaryota</taxon>
        <taxon>Viridiplantae</taxon>
        <taxon>Streptophyta</taxon>
        <taxon>Embryophyta</taxon>
        <taxon>Marchantiophyta</taxon>
        <taxon>Marchantiopsida</taxon>
        <taxon>Marchantiidae</taxon>
        <taxon>Marchantiales</taxon>
        <taxon>Ricciaceae</taxon>
        <taxon>Riccia</taxon>
    </lineage>
</organism>
<proteinExistence type="predicted"/>
<evidence type="ECO:0000313" key="2">
    <source>
        <dbReference type="EMBL" id="KAL3680091.1"/>
    </source>
</evidence>
<evidence type="ECO:0000256" key="1">
    <source>
        <dbReference type="SAM" id="MobiDB-lite"/>
    </source>
</evidence>
<comment type="caution">
    <text evidence="2">The sequence shown here is derived from an EMBL/GenBank/DDBJ whole genome shotgun (WGS) entry which is preliminary data.</text>
</comment>
<keyword evidence="3" id="KW-1185">Reference proteome</keyword>
<dbReference type="AlphaFoldDB" id="A0ABD3GN43"/>
<gene>
    <name evidence="2" type="ORF">R1sor_023047</name>
</gene>
<name>A0ABD3GN43_9MARC</name>
<dbReference type="EMBL" id="JBJQOH010000007">
    <property type="protein sequence ID" value="KAL3680091.1"/>
    <property type="molecule type" value="Genomic_DNA"/>
</dbReference>
<feature type="region of interest" description="Disordered" evidence="1">
    <location>
        <begin position="95"/>
        <end position="115"/>
    </location>
</feature>
<sequence>MPGTRFVFTRIGTRPHQAEGVATAQDASHTSRQKKGRRRWASGKHKWRRTGLEWDEDDGGKQAEWSEPKETYSSSAVVMMPPLVATVQLRLGTGDRRTASERRQHLIGVRGSSLP</sequence>
<protein>
    <submittedName>
        <fullName evidence="2">Uncharacterized protein</fullName>
    </submittedName>
</protein>
<feature type="compositionally biased region" description="Basic and acidic residues" evidence="1">
    <location>
        <begin position="59"/>
        <end position="70"/>
    </location>
</feature>
<feature type="compositionally biased region" description="Basic and acidic residues" evidence="1">
    <location>
        <begin position="95"/>
        <end position="104"/>
    </location>
</feature>
<accession>A0ABD3GN43</accession>
<feature type="region of interest" description="Disordered" evidence="1">
    <location>
        <begin position="1"/>
        <end position="73"/>
    </location>
</feature>
<reference evidence="2 3" key="1">
    <citation type="submission" date="2024-09" db="EMBL/GenBank/DDBJ databases">
        <title>Chromosome-scale assembly of Riccia sorocarpa.</title>
        <authorList>
            <person name="Paukszto L."/>
        </authorList>
    </citation>
    <scope>NUCLEOTIDE SEQUENCE [LARGE SCALE GENOMIC DNA]</scope>
    <source>
        <strain evidence="2">LP-2024</strain>
        <tissue evidence="2">Aerial parts of the thallus</tissue>
    </source>
</reference>
<feature type="compositionally biased region" description="Basic residues" evidence="1">
    <location>
        <begin position="31"/>
        <end position="49"/>
    </location>
</feature>
<evidence type="ECO:0000313" key="3">
    <source>
        <dbReference type="Proteomes" id="UP001633002"/>
    </source>
</evidence>